<evidence type="ECO:0000313" key="2">
    <source>
        <dbReference type="Proteomes" id="UP001427805"/>
    </source>
</evidence>
<evidence type="ECO:0000313" key="1">
    <source>
        <dbReference type="EMBL" id="MEN3749923.1"/>
    </source>
</evidence>
<proteinExistence type="predicted"/>
<comment type="caution">
    <text evidence="1">The sequence shown here is derived from an EMBL/GenBank/DDBJ whole genome shotgun (WGS) entry which is preliminary data.</text>
</comment>
<keyword evidence="2" id="KW-1185">Reference proteome</keyword>
<accession>A0ABV0BFP7</accession>
<dbReference type="RefSeq" id="WP_346248972.1">
    <property type="nucleotide sequence ID" value="NZ_JBDIZK010000020.1"/>
</dbReference>
<gene>
    <name evidence="1" type="ORF">TPR58_22310</name>
</gene>
<dbReference type="EMBL" id="JBDIZK010000020">
    <property type="protein sequence ID" value="MEN3749923.1"/>
    <property type="molecule type" value="Genomic_DNA"/>
</dbReference>
<sequence>MTDKSAARPGTRSVAARLKVEAQKAALAAHVAEGGSITGWGKANGVDDGWVWQLWGKIRRDLGWQAA</sequence>
<organism evidence="1 2">
    <name type="scientific">Sphingomonas rustica</name>
    <dbReference type="NCBI Taxonomy" id="3103142"/>
    <lineage>
        <taxon>Bacteria</taxon>
        <taxon>Pseudomonadati</taxon>
        <taxon>Pseudomonadota</taxon>
        <taxon>Alphaproteobacteria</taxon>
        <taxon>Sphingomonadales</taxon>
        <taxon>Sphingomonadaceae</taxon>
        <taxon>Sphingomonas</taxon>
    </lineage>
</organism>
<protein>
    <submittedName>
        <fullName evidence="1">Uncharacterized protein</fullName>
    </submittedName>
</protein>
<name>A0ABV0BFP7_9SPHN</name>
<reference evidence="1 2" key="1">
    <citation type="submission" date="2024-05" db="EMBL/GenBank/DDBJ databases">
        <title>Sphingomonas sp. HF-S3 16S ribosomal RNA gene Genome sequencing and assembly.</title>
        <authorList>
            <person name="Lee H."/>
        </authorList>
    </citation>
    <scope>NUCLEOTIDE SEQUENCE [LARGE SCALE GENOMIC DNA]</scope>
    <source>
        <strain evidence="1 2">HF-S3</strain>
    </source>
</reference>
<dbReference type="Proteomes" id="UP001427805">
    <property type="component" value="Unassembled WGS sequence"/>
</dbReference>